<feature type="region of interest" description="Disordered" evidence="1">
    <location>
        <begin position="124"/>
        <end position="191"/>
    </location>
</feature>
<feature type="compositionally biased region" description="Polar residues" evidence="1">
    <location>
        <begin position="178"/>
        <end position="191"/>
    </location>
</feature>
<dbReference type="EMBL" id="CP144530">
    <property type="protein sequence ID" value="WWC57771.1"/>
    <property type="molecule type" value="Genomic_DNA"/>
</dbReference>
<gene>
    <name evidence="2" type="ORF">I303_100306</name>
</gene>
<proteinExistence type="predicted"/>
<feature type="region of interest" description="Disordered" evidence="1">
    <location>
        <begin position="365"/>
        <end position="384"/>
    </location>
</feature>
<feature type="region of interest" description="Disordered" evidence="1">
    <location>
        <begin position="1"/>
        <end position="105"/>
    </location>
</feature>
<reference evidence="2" key="2">
    <citation type="submission" date="2024-02" db="EMBL/GenBank/DDBJ databases">
        <title>Comparative genomics of Cryptococcus and Kwoniella reveals pathogenesis evolution and contrasting modes of karyotype evolution via chromosome fusion or intercentromeric recombination.</title>
        <authorList>
            <person name="Coelho M.A."/>
            <person name="David-Palma M."/>
            <person name="Shea T."/>
            <person name="Bowers K."/>
            <person name="McGinley-Smith S."/>
            <person name="Mohammad A.W."/>
            <person name="Gnirke A."/>
            <person name="Yurkov A.M."/>
            <person name="Nowrousian M."/>
            <person name="Sun S."/>
            <person name="Cuomo C.A."/>
            <person name="Heitman J."/>
        </authorList>
    </citation>
    <scope>NUCLEOTIDE SEQUENCE</scope>
    <source>
        <strain evidence="2">CBS 10117</strain>
    </source>
</reference>
<feature type="region of interest" description="Disordered" evidence="1">
    <location>
        <begin position="282"/>
        <end position="345"/>
    </location>
</feature>
<feature type="compositionally biased region" description="Polar residues" evidence="1">
    <location>
        <begin position="62"/>
        <end position="80"/>
    </location>
</feature>
<feature type="compositionally biased region" description="Low complexity" evidence="1">
    <location>
        <begin position="293"/>
        <end position="303"/>
    </location>
</feature>
<protein>
    <submittedName>
        <fullName evidence="2">Uncharacterized protein</fullName>
    </submittedName>
</protein>
<reference evidence="2" key="1">
    <citation type="submission" date="2013-07" db="EMBL/GenBank/DDBJ databases">
        <authorList>
            <consortium name="The Broad Institute Genome Sequencing Platform"/>
            <person name="Cuomo C."/>
            <person name="Litvintseva A."/>
            <person name="Chen Y."/>
            <person name="Heitman J."/>
            <person name="Sun S."/>
            <person name="Springer D."/>
            <person name="Dromer F."/>
            <person name="Young S.K."/>
            <person name="Zeng Q."/>
            <person name="Gargeya S."/>
            <person name="Fitzgerald M."/>
            <person name="Abouelleil A."/>
            <person name="Alvarado L."/>
            <person name="Berlin A.M."/>
            <person name="Chapman S.B."/>
            <person name="Dewar J."/>
            <person name="Goldberg J."/>
            <person name="Griggs A."/>
            <person name="Gujja S."/>
            <person name="Hansen M."/>
            <person name="Howarth C."/>
            <person name="Imamovic A."/>
            <person name="Larimer J."/>
            <person name="McCowan C."/>
            <person name="Murphy C."/>
            <person name="Pearson M."/>
            <person name="Priest M."/>
            <person name="Roberts A."/>
            <person name="Saif S."/>
            <person name="Shea T."/>
            <person name="Sykes S."/>
            <person name="Wortman J."/>
            <person name="Nusbaum C."/>
            <person name="Birren B."/>
        </authorList>
    </citation>
    <scope>NUCLEOTIDE SEQUENCE</scope>
    <source>
        <strain evidence="2">CBS 10117</strain>
    </source>
</reference>
<keyword evidence="3" id="KW-1185">Reference proteome</keyword>
<dbReference type="RefSeq" id="XP_065824153.1">
    <property type="nucleotide sequence ID" value="XM_065968081.1"/>
</dbReference>
<dbReference type="KEGG" id="kdj:28964005"/>
<evidence type="ECO:0000313" key="2">
    <source>
        <dbReference type="EMBL" id="WWC57771.1"/>
    </source>
</evidence>
<dbReference type="GeneID" id="28964005"/>
<name>A0AAJ8MCZ9_9TREE</name>
<dbReference type="Proteomes" id="UP000078595">
    <property type="component" value="Chromosome 1"/>
</dbReference>
<dbReference type="AlphaFoldDB" id="A0AAJ8MCZ9"/>
<feature type="compositionally biased region" description="Basic residues" evidence="1">
    <location>
        <begin position="88"/>
        <end position="97"/>
    </location>
</feature>
<accession>A0AAJ8MCZ9</accession>
<sequence>MTSIASSSRLTRSSTSRSPLISLPLTTFFQHQTSTSTSSASASVSAFPSPVSLPTKRGLTPSEPSSPGGSKTRKVSTTLVDGTETIRKTRSSSRKGKERQSNPNELQEIHVEVGVTPKIRNVLNKDDLGTGKSPARRLFAGAGPTSQRESPISGISGAVSTPPKYHRGLAPSPPILDSPSNPLSVSETNTQSSFEIDVQAAPSPELTPSAIFETDCGFEIYESTLKELREMDEHVASIILSSQESQGQSHGNINVLSRSNSPALSEIEQNVIIMDNQENIQPLPMISYPPSPKSKSQPRSNRSTPSKYSNNTTDDEEIISMYLNAPSHSPSTNSSISGSGTRRRERSKLINEVLLLRGESMIHKDSMDIDMNGGNDKDGEEEELTPGRKIVRGGRERLAREVDMA</sequence>
<feature type="compositionally biased region" description="Low complexity" evidence="1">
    <location>
        <begin position="326"/>
        <end position="340"/>
    </location>
</feature>
<evidence type="ECO:0000256" key="1">
    <source>
        <dbReference type="SAM" id="MobiDB-lite"/>
    </source>
</evidence>
<evidence type="ECO:0000313" key="3">
    <source>
        <dbReference type="Proteomes" id="UP000078595"/>
    </source>
</evidence>
<feature type="compositionally biased region" description="Low complexity" evidence="1">
    <location>
        <begin position="1"/>
        <end position="52"/>
    </location>
</feature>
<organism evidence="2 3">
    <name type="scientific">Kwoniella dejecticola CBS 10117</name>
    <dbReference type="NCBI Taxonomy" id="1296121"/>
    <lineage>
        <taxon>Eukaryota</taxon>
        <taxon>Fungi</taxon>
        <taxon>Dikarya</taxon>
        <taxon>Basidiomycota</taxon>
        <taxon>Agaricomycotina</taxon>
        <taxon>Tremellomycetes</taxon>
        <taxon>Tremellales</taxon>
        <taxon>Cryptococcaceae</taxon>
        <taxon>Kwoniella</taxon>
    </lineage>
</organism>